<sequence length="181" mass="19691">MTETTPICAAVLTTKGGEVDLLLQSVCDTLRRNGHRVSGVLQRHAEAVDVCCAEMGLELLSTGERIDISQPLGRASRGCRLDPRGLAEITARLTRELDRFPDLLVLNRFGKGEQDGQGFRQLIATAVERNIPVLTAVRSPYLEDWRRFAGDLAVELPEDTAGILFWCAEVVPAPVATAAHG</sequence>
<dbReference type="Proteomes" id="UP000236959">
    <property type="component" value="Unassembled WGS sequence"/>
</dbReference>
<evidence type="ECO:0000313" key="1">
    <source>
        <dbReference type="EMBL" id="POF27727.1"/>
    </source>
</evidence>
<name>A0A2S3UJ73_9HYPH</name>
<dbReference type="InterPro" id="IPR018912">
    <property type="entry name" value="DUF2478"/>
</dbReference>
<dbReference type="Pfam" id="PF10649">
    <property type="entry name" value="DUF2478"/>
    <property type="match status" value="1"/>
</dbReference>
<reference evidence="1 2" key="1">
    <citation type="submission" date="2018-01" db="EMBL/GenBank/DDBJ databases">
        <title>Genomic Encyclopedia of Archaeal and Bacterial Type Strains, Phase II (KMG-II): from individual species to whole genera.</title>
        <authorList>
            <person name="Goeker M."/>
        </authorList>
    </citation>
    <scope>NUCLEOTIDE SEQUENCE [LARGE SCALE GENOMIC DNA]</scope>
    <source>
        <strain evidence="1 2">DSM 17023</strain>
    </source>
</reference>
<comment type="caution">
    <text evidence="1">The sequence shown here is derived from an EMBL/GenBank/DDBJ whole genome shotgun (WGS) entry which is preliminary data.</text>
</comment>
<proteinExistence type="predicted"/>
<accession>A0A2S3UJ73</accession>
<dbReference type="RefSeq" id="WP_103225605.1">
    <property type="nucleotide sequence ID" value="NZ_PPCN01000022.1"/>
</dbReference>
<dbReference type="AlphaFoldDB" id="A0A2S3UJ73"/>
<protein>
    <submittedName>
        <fullName evidence="1">Nucleoside-triphosphatase THEP1</fullName>
    </submittedName>
</protein>
<evidence type="ECO:0000313" key="2">
    <source>
        <dbReference type="Proteomes" id="UP000236959"/>
    </source>
</evidence>
<dbReference type="EMBL" id="PPCN01000022">
    <property type="protein sequence ID" value="POF27727.1"/>
    <property type="molecule type" value="Genomic_DNA"/>
</dbReference>
<dbReference type="OrthoDB" id="5918880at2"/>
<gene>
    <name evidence="1" type="ORF">CLV41_1227</name>
</gene>
<organism evidence="1 2">
    <name type="scientific">Roseibium marinum</name>
    <dbReference type="NCBI Taxonomy" id="281252"/>
    <lineage>
        <taxon>Bacteria</taxon>
        <taxon>Pseudomonadati</taxon>
        <taxon>Pseudomonadota</taxon>
        <taxon>Alphaproteobacteria</taxon>
        <taxon>Hyphomicrobiales</taxon>
        <taxon>Stappiaceae</taxon>
        <taxon>Roseibium</taxon>
    </lineage>
</organism>
<keyword evidence="2" id="KW-1185">Reference proteome</keyword>